<protein>
    <submittedName>
        <fullName evidence="2">Uncharacterized protein</fullName>
    </submittedName>
</protein>
<feature type="region of interest" description="Disordered" evidence="1">
    <location>
        <begin position="1"/>
        <end position="37"/>
    </location>
</feature>
<reference evidence="2 3" key="1">
    <citation type="submission" date="2015-12" db="EMBL/GenBank/DDBJ databases">
        <title>Genome sequence of Aneurinibacillus soli.</title>
        <authorList>
            <person name="Lee J.S."/>
            <person name="Lee K.C."/>
            <person name="Kim K.K."/>
            <person name="Lee B.W."/>
        </authorList>
    </citation>
    <scope>NUCLEOTIDE SEQUENCE [LARGE SCALE GENOMIC DNA]</scope>
    <source>
        <strain evidence="2 3">CB4</strain>
    </source>
</reference>
<feature type="compositionally biased region" description="Basic and acidic residues" evidence="1">
    <location>
        <begin position="1"/>
        <end position="10"/>
    </location>
</feature>
<name>A0A0U5C5K6_9BACL</name>
<dbReference type="Proteomes" id="UP000217696">
    <property type="component" value="Chromosome"/>
</dbReference>
<evidence type="ECO:0000256" key="1">
    <source>
        <dbReference type="SAM" id="MobiDB-lite"/>
    </source>
</evidence>
<organism evidence="2 3">
    <name type="scientific">Aneurinibacillus soli</name>
    <dbReference type="NCBI Taxonomy" id="1500254"/>
    <lineage>
        <taxon>Bacteria</taxon>
        <taxon>Bacillati</taxon>
        <taxon>Bacillota</taxon>
        <taxon>Bacilli</taxon>
        <taxon>Bacillales</taxon>
        <taxon>Paenibacillaceae</taxon>
        <taxon>Aneurinibacillus group</taxon>
        <taxon>Aneurinibacillus</taxon>
    </lineage>
</organism>
<keyword evidence="3" id="KW-1185">Reference proteome</keyword>
<dbReference type="EMBL" id="AP017312">
    <property type="protein sequence ID" value="BAU27155.1"/>
    <property type="molecule type" value="Genomic_DNA"/>
</dbReference>
<evidence type="ECO:0000313" key="2">
    <source>
        <dbReference type="EMBL" id="BAU27155.1"/>
    </source>
</evidence>
<evidence type="ECO:0000313" key="3">
    <source>
        <dbReference type="Proteomes" id="UP000217696"/>
    </source>
</evidence>
<dbReference type="KEGG" id="asoc:CB4_01324"/>
<gene>
    <name evidence="2" type="ORF">CB4_01324</name>
</gene>
<sequence length="75" mass="8445">MKPGNRHDVQGAKSSKAAALEDESGDTYLSMQPSSSTTEKRFLFWYITSPSVKKNYLHLLFQGGYDNGTRTRTEI</sequence>
<dbReference type="AlphaFoldDB" id="A0A0U5C5K6"/>
<accession>A0A0U5C5K6</accession>
<proteinExistence type="predicted"/>
<feature type="compositionally biased region" description="Polar residues" evidence="1">
    <location>
        <begin position="27"/>
        <end position="37"/>
    </location>
</feature>